<accession>A0A378YPK2</accession>
<protein>
    <submittedName>
        <fullName evidence="1">Uncharacterized protein</fullName>
    </submittedName>
</protein>
<organism evidence="1 2">
    <name type="scientific">Nocardia otitidiscaviarum</name>
    <dbReference type="NCBI Taxonomy" id="1823"/>
    <lineage>
        <taxon>Bacteria</taxon>
        <taxon>Bacillati</taxon>
        <taxon>Actinomycetota</taxon>
        <taxon>Actinomycetes</taxon>
        <taxon>Mycobacteriales</taxon>
        <taxon>Nocardiaceae</taxon>
        <taxon>Nocardia</taxon>
    </lineage>
</organism>
<dbReference type="Proteomes" id="UP000255467">
    <property type="component" value="Unassembled WGS sequence"/>
</dbReference>
<dbReference type="AlphaFoldDB" id="A0A378YPK2"/>
<keyword evidence="2" id="KW-1185">Reference proteome</keyword>
<gene>
    <name evidence="1" type="ORF">NCTC1934_03467</name>
</gene>
<sequence>MQVLAARVGSVAAAAALLCGIQTTLTAPRADADVVGIAVMNTGSRGPAMGCAHTIAVGLTSPVLNPTPEFYVDDVAIGPVTPYTPADGARVRWTPTRMGWHTIKVVQTQPDRPVSVGYLDIEVRRAGIDTGSSCFVDGVFETW</sequence>
<dbReference type="EMBL" id="UGRY01000002">
    <property type="protein sequence ID" value="SUA78728.1"/>
    <property type="molecule type" value="Genomic_DNA"/>
</dbReference>
<evidence type="ECO:0000313" key="1">
    <source>
        <dbReference type="EMBL" id="SUA78728.1"/>
    </source>
</evidence>
<proteinExistence type="predicted"/>
<name>A0A378YPK2_9NOCA</name>
<reference evidence="1 2" key="1">
    <citation type="submission" date="2018-06" db="EMBL/GenBank/DDBJ databases">
        <authorList>
            <consortium name="Pathogen Informatics"/>
            <person name="Doyle S."/>
        </authorList>
    </citation>
    <scope>NUCLEOTIDE SEQUENCE [LARGE SCALE GENOMIC DNA]</scope>
    <source>
        <strain evidence="1 2">NCTC1934</strain>
    </source>
</reference>
<evidence type="ECO:0000313" key="2">
    <source>
        <dbReference type="Proteomes" id="UP000255467"/>
    </source>
</evidence>
<dbReference type="RefSeq" id="WP_147287081.1">
    <property type="nucleotide sequence ID" value="NZ_UGRY01000002.1"/>
</dbReference>
<dbReference type="OrthoDB" id="9996665at2"/>